<dbReference type="SUPFAM" id="SSF52540">
    <property type="entry name" value="P-loop containing nucleoside triphosphate hydrolases"/>
    <property type="match status" value="1"/>
</dbReference>
<dbReference type="RefSeq" id="WP_100271095.1">
    <property type="nucleotide sequence ID" value="NZ_CP024444.1"/>
</dbReference>
<keyword evidence="3" id="KW-0614">Plasmid</keyword>
<reference evidence="4" key="1">
    <citation type="submission" date="2017-10" db="EMBL/GenBank/DDBJ databases">
        <title>Complete genome sequence of Moraxella osloensis NP7 isolated from human skin.</title>
        <authorList>
            <person name="Lee K."/>
            <person name="Lim J.Y."/>
            <person name="Hwang I."/>
        </authorList>
    </citation>
    <scope>NUCLEOTIDE SEQUENCE [LARGE SCALE GENOMIC DNA]</scope>
    <source>
        <strain evidence="4">NP7</strain>
        <plasmid evidence="4">pnp7-1</plasmid>
    </source>
</reference>
<dbReference type="InterPro" id="IPR003593">
    <property type="entry name" value="AAA+_ATPase"/>
</dbReference>
<dbReference type="EMBL" id="CP024444">
    <property type="protein sequence ID" value="ATR79741.1"/>
    <property type="molecule type" value="Genomic_DNA"/>
</dbReference>
<dbReference type="PANTHER" id="PTHR30486:SF6">
    <property type="entry name" value="TYPE IV PILUS RETRACTATION ATPASE PILT"/>
    <property type="match status" value="1"/>
</dbReference>
<dbReference type="Gene3D" id="3.30.450.90">
    <property type="match status" value="1"/>
</dbReference>
<organism evidence="3 4">
    <name type="scientific">Faucicola osloensis</name>
    <name type="common">Moraxella osloensis</name>
    <dbReference type="NCBI Taxonomy" id="34062"/>
    <lineage>
        <taxon>Bacteria</taxon>
        <taxon>Pseudomonadati</taxon>
        <taxon>Pseudomonadota</taxon>
        <taxon>Gammaproteobacteria</taxon>
        <taxon>Moraxellales</taxon>
        <taxon>Moraxellaceae</taxon>
        <taxon>Faucicola</taxon>
    </lineage>
</organism>
<dbReference type="Gene3D" id="3.40.50.300">
    <property type="entry name" value="P-loop containing nucleotide triphosphate hydrolases"/>
    <property type="match status" value="1"/>
</dbReference>
<protein>
    <recommendedName>
        <fullName evidence="2">AAA+ ATPase domain-containing protein</fullName>
    </recommendedName>
</protein>
<feature type="domain" description="AAA+ ATPase" evidence="2">
    <location>
        <begin position="193"/>
        <end position="333"/>
    </location>
</feature>
<dbReference type="AlphaFoldDB" id="A0A2D2LXI5"/>
<gene>
    <name evidence="3" type="ORF">NP7_10275</name>
</gene>
<dbReference type="Proteomes" id="UP000229340">
    <property type="component" value="Plasmid pNP7-1"/>
</dbReference>
<name>A0A2D2LXI5_FAUOS</name>
<evidence type="ECO:0000259" key="2">
    <source>
        <dbReference type="SMART" id="SM00382"/>
    </source>
</evidence>
<evidence type="ECO:0000256" key="1">
    <source>
        <dbReference type="ARBA" id="ARBA00006611"/>
    </source>
</evidence>
<geneLocation type="plasmid" evidence="4">
    <name>pnp7-1</name>
</geneLocation>
<accession>A0A2D2LXI5</accession>
<dbReference type="InterPro" id="IPR050921">
    <property type="entry name" value="T4SS_GSP_E_ATPase"/>
</dbReference>
<sequence length="439" mass="48693">MKTLVAQPVFAKASTNDRGEEKQETIKISASSLTAINWVTKYTDPERFSDMREIRMLFNEIMSHEVSDIFIMPGIPVAAIVNGKLMAVTHRTIDTGECVNMVKLITGIESAISMIKDGEPLSGLSKINELNSDGERDTFGRLLQKRFRYELAGCDTVIEPNGFQLTLRPLPVTPPHYESLNIPEDFIKSCIIDSGFVIIAGSTGSGKTTTLAATIRYILENNTIIQGNIVTHEEPIEFSYHNIRSTHSIVSQSAIGLGGHIRSFDIANQAALRRFPALVLVGELRNGATVQAAIELSQTGHPVFATTHATNIKAIIPRLLSRFPAEIQGEKAFDIIDSARVLVAQKLIRDVNGKRFAVREVLVLKEGLRKYLLRFAKQPDILARKIDAIMDEGITGSINFKRQADKLLSDGIIDELSYRRLVEDDSELDNETFEKLESV</sequence>
<dbReference type="PANTHER" id="PTHR30486">
    <property type="entry name" value="TWITCHING MOTILITY PROTEIN PILT"/>
    <property type="match status" value="1"/>
</dbReference>
<evidence type="ECO:0000313" key="3">
    <source>
        <dbReference type="EMBL" id="ATR79741.1"/>
    </source>
</evidence>
<dbReference type="InterPro" id="IPR027417">
    <property type="entry name" value="P-loop_NTPase"/>
</dbReference>
<proteinExistence type="inferred from homology"/>
<evidence type="ECO:0000313" key="4">
    <source>
        <dbReference type="Proteomes" id="UP000229340"/>
    </source>
</evidence>
<dbReference type="GO" id="GO:0016887">
    <property type="term" value="F:ATP hydrolysis activity"/>
    <property type="evidence" value="ECO:0007669"/>
    <property type="project" value="InterPro"/>
</dbReference>
<dbReference type="Pfam" id="PF00437">
    <property type="entry name" value="T2SSE"/>
    <property type="match status" value="1"/>
</dbReference>
<dbReference type="SMART" id="SM00382">
    <property type="entry name" value="AAA"/>
    <property type="match status" value="1"/>
</dbReference>
<comment type="similarity">
    <text evidence="1">Belongs to the GSP E family.</text>
</comment>
<dbReference type="InterPro" id="IPR001482">
    <property type="entry name" value="T2SS/T4SS_dom"/>
</dbReference>